<dbReference type="EMBL" id="BAABHJ010000032">
    <property type="protein sequence ID" value="GAA4616505.1"/>
    <property type="molecule type" value="Genomic_DNA"/>
</dbReference>
<sequence>MTRLPQRPGRPPLSPSPAPSAPPGPSRTRSTAALVAEGIVLPLEADLRRLKTRKQNWTYRRSGS</sequence>
<comment type="caution">
    <text evidence="2">The sequence shown here is derived from an EMBL/GenBank/DDBJ whole genome shotgun (WGS) entry which is preliminary data.</text>
</comment>
<evidence type="ECO:0000256" key="1">
    <source>
        <dbReference type="SAM" id="MobiDB-lite"/>
    </source>
</evidence>
<proteinExistence type="predicted"/>
<gene>
    <name evidence="2" type="ORF">GCM10023195_73470</name>
</gene>
<dbReference type="Proteomes" id="UP001500212">
    <property type="component" value="Unassembled WGS sequence"/>
</dbReference>
<protein>
    <submittedName>
        <fullName evidence="2">Uncharacterized protein</fullName>
    </submittedName>
</protein>
<evidence type="ECO:0000313" key="2">
    <source>
        <dbReference type="EMBL" id="GAA4616505.1"/>
    </source>
</evidence>
<organism evidence="2 3">
    <name type="scientific">Actinoallomurus liliacearum</name>
    <dbReference type="NCBI Taxonomy" id="1080073"/>
    <lineage>
        <taxon>Bacteria</taxon>
        <taxon>Bacillati</taxon>
        <taxon>Actinomycetota</taxon>
        <taxon>Actinomycetes</taxon>
        <taxon>Streptosporangiales</taxon>
        <taxon>Thermomonosporaceae</taxon>
        <taxon>Actinoallomurus</taxon>
    </lineage>
</organism>
<keyword evidence="3" id="KW-1185">Reference proteome</keyword>
<feature type="region of interest" description="Disordered" evidence="1">
    <location>
        <begin position="1"/>
        <end position="29"/>
    </location>
</feature>
<evidence type="ECO:0000313" key="3">
    <source>
        <dbReference type="Proteomes" id="UP001500212"/>
    </source>
</evidence>
<feature type="compositionally biased region" description="Pro residues" evidence="1">
    <location>
        <begin position="8"/>
        <end position="25"/>
    </location>
</feature>
<reference evidence="3" key="1">
    <citation type="journal article" date="2019" name="Int. J. Syst. Evol. Microbiol.">
        <title>The Global Catalogue of Microorganisms (GCM) 10K type strain sequencing project: providing services to taxonomists for standard genome sequencing and annotation.</title>
        <authorList>
            <consortium name="The Broad Institute Genomics Platform"/>
            <consortium name="The Broad Institute Genome Sequencing Center for Infectious Disease"/>
            <person name="Wu L."/>
            <person name="Ma J."/>
        </authorList>
    </citation>
    <scope>NUCLEOTIDE SEQUENCE [LARGE SCALE GENOMIC DNA]</scope>
    <source>
        <strain evidence="3">JCM 17938</strain>
    </source>
</reference>
<accession>A0ABP8TZ27</accession>
<name>A0ABP8TZ27_9ACTN</name>